<proteinExistence type="predicted"/>
<gene>
    <name evidence="1" type="ORF">CSUI_009121</name>
</gene>
<accession>A0A2C6KL11</accession>
<keyword evidence="2" id="KW-1185">Reference proteome</keyword>
<dbReference type="VEuPathDB" id="ToxoDB:CSUI_009121"/>
<feature type="non-terminal residue" evidence="1">
    <location>
        <position position="1"/>
    </location>
</feature>
<protein>
    <submittedName>
        <fullName evidence="1">Uncharacterized protein</fullName>
    </submittedName>
</protein>
<sequence>ICRIWGSGQQSPFKRLAYAYSLVCSCDPRPRLPEAKAKQLVGCLRLMVILSASAFHLWV</sequence>
<dbReference type="Proteomes" id="UP000221165">
    <property type="component" value="Unassembled WGS sequence"/>
</dbReference>
<dbReference type="EMBL" id="MIGC01005307">
    <property type="protein sequence ID" value="PHJ17056.1"/>
    <property type="molecule type" value="Genomic_DNA"/>
</dbReference>
<evidence type="ECO:0000313" key="2">
    <source>
        <dbReference type="Proteomes" id="UP000221165"/>
    </source>
</evidence>
<dbReference type="RefSeq" id="XP_067918781.1">
    <property type="nucleotide sequence ID" value="XM_068069240.1"/>
</dbReference>
<reference evidence="1 2" key="1">
    <citation type="journal article" date="2017" name="Int. J. Parasitol.">
        <title>The genome of the protozoan parasite Cystoisospora suis and a reverse vaccinology approach to identify vaccine candidates.</title>
        <authorList>
            <person name="Palmieri N."/>
            <person name="Shrestha A."/>
            <person name="Ruttkowski B."/>
            <person name="Beck T."/>
            <person name="Vogl C."/>
            <person name="Tomley F."/>
            <person name="Blake D.P."/>
            <person name="Joachim A."/>
        </authorList>
    </citation>
    <scope>NUCLEOTIDE SEQUENCE [LARGE SCALE GENOMIC DNA]</scope>
    <source>
        <strain evidence="1 2">Wien I</strain>
    </source>
</reference>
<evidence type="ECO:0000313" key="1">
    <source>
        <dbReference type="EMBL" id="PHJ17056.1"/>
    </source>
</evidence>
<organism evidence="1 2">
    <name type="scientific">Cystoisospora suis</name>
    <dbReference type="NCBI Taxonomy" id="483139"/>
    <lineage>
        <taxon>Eukaryota</taxon>
        <taxon>Sar</taxon>
        <taxon>Alveolata</taxon>
        <taxon>Apicomplexa</taxon>
        <taxon>Conoidasida</taxon>
        <taxon>Coccidia</taxon>
        <taxon>Eucoccidiorida</taxon>
        <taxon>Eimeriorina</taxon>
        <taxon>Sarcocystidae</taxon>
        <taxon>Cystoisospora</taxon>
    </lineage>
</organism>
<comment type="caution">
    <text evidence="1">The sequence shown here is derived from an EMBL/GenBank/DDBJ whole genome shotgun (WGS) entry which is preliminary data.</text>
</comment>
<dbReference type="AlphaFoldDB" id="A0A2C6KL11"/>
<dbReference type="GeneID" id="94432451"/>
<name>A0A2C6KL11_9APIC</name>